<organism evidence="2 3">
    <name type="scientific">Triticum turgidum subsp. durum</name>
    <name type="common">Durum wheat</name>
    <name type="synonym">Triticum durum</name>
    <dbReference type="NCBI Taxonomy" id="4567"/>
    <lineage>
        <taxon>Eukaryota</taxon>
        <taxon>Viridiplantae</taxon>
        <taxon>Streptophyta</taxon>
        <taxon>Embryophyta</taxon>
        <taxon>Tracheophyta</taxon>
        <taxon>Spermatophyta</taxon>
        <taxon>Magnoliopsida</taxon>
        <taxon>Liliopsida</taxon>
        <taxon>Poales</taxon>
        <taxon>Poaceae</taxon>
        <taxon>BOP clade</taxon>
        <taxon>Pooideae</taxon>
        <taxon>Triticodae</taxon>
        <taxon>Triticeae</taxon>
        <taxon>Triticinae</taxon>
        <taxon>Triticum</taxon>
    </lineage>
</organism>
<dbReference type="Proteomes" id="UP000324705">
    <property type="component" value="Chromosome 2A"/>
</dbReference>
<dbReference type="AlphaFoldDB" id="A0A9R1NGY4"/>
<feature type="region of interest" description="Disordered" evidence="1">
    <location>
        <begin position="1"/>
        <end position="40"/>
    </location>
</feature>
<protein>
    <submittedName>
        <fullName evidence="2">Uncharacterized protein</fullName>
    </submittedName>
</protein>
<sequence length="77" mass="8023">MGPNTVPRTCGTMMDHSCGRDGGGTGKEGSDENEPERGRLRKPCARRVYAVPGVEGGAASGYWCSAGRAESDAEFDG</sequence>
<proteinExistence type="predicted"/>
<dbReference type="EMBL" id="LT934113">
    <property type="protein sequence ID" value="VAH24730.1"/>
    <property type="molecule type" value="Genomic_DNA"/>
</dbReference>
<evidence type="ECO:0000313" key="3">
    <source>
        <dbReference type="Proteomes" id="UP000324705"/>
    </source>
</evidence>
<accession>A0A9R1NGY4</accession>
<dbReference type="OMA" id="PCARRVY"/>
<reference evidence="2 3" key="1">
    <citation type="submission" date="2017-09" db="EMBL/GenBank/DDBJ databases">
        <authorList>
            <consortium name="International Durum Wheat Genome Sequencing Consortium (IDWGSC)"/>
            <person name="Milanesi L."/>
        </authorList>
    </citation>
    <scope>NUCLEOTIDE SEQUENCE [LARGE SCALE GENOMIC DNA]</scope>
    <source>
        <strain evidence="3">cv. Svevo</strain>
    </source>
</reference>
<keyword evidence="3" id="KW-1185">Reference proteome</keyword>
<dbReference type="Gramene" id="TRITD2Av1G006690.1">
    <property type="protein sequence ID" value="TRITD2Av1G006690.1"/>
    <property type="gene ID" value="TRITD2Av1G006690"/>
</dbReference>
<evidence type="ECO:0000256" key="1">
    <source>
        <dbReference type="SAM" id="MobiDB-lite"/>
    </source>
</evidence>
<gene>
    <name evidence="2" type="ORF">TRITD_2Av1G006690</name>
</gene>
<name>A0A9R1NGY4_TRITD</name>
<evidence type="ECO:0000313" key="2">
    <source>
        <dbReference type="EMBL" id="VAH24730.1"/>
    </source>
</evidence>